<protein>
    <recommendedName>
        <fullName evidence="4">Transmembrane protein</fullName>
    </recommendedName>
</protein>
<reference evidence="2 3" key="1">
    <citation type="submission" date="2018-10" db="EMBL/GenBank/DDBJ databases">
        <title>A high-quality apple genome assembly.</title>
        <authorList>
            <person name="Hu J."/>
        </authorList>
    </citation>
    <scope>NUCLEOTIDE SEQUENCE [LARGE SCALE GENOMIC DNA]</scope>
    <source>
        <strain evidence="3">cv. HFTH1</strain>
        <tissue evidence="2">Young leaf</tissue>
    </source>
</reference>
<evidence type="ECO:0000313" key="3">
    <source>
        <dbReference type="Proteomes" id="UP000290289"/>
    </source>
</evidence>
<dbReference type="Proteomes" id="UP000290289">
    <property type="component" value="Chromosome 7"/>
</dbReference>
<organism evidence="2 3">
    <name type="scientific">Malus domestica</name>
    <name type="common">Apple</name>
    <name type="synonym">Pyrus malus</name>
    <dbReference type="NCBI Taxonomy" id="3750"/>
    <lineage>
        <taxon>Eukaryota</taxon>
        <taxon>Viridiplantae</taxon>
        <taxon>Streptophyta</taxon>
        <taxon>Embryophyta</taxon>
        <taxon>Tracheophyta</taxon>
        <taxon>Spermatophyta</taxon>
        <taxon>Magnoliopsida</taxon>
        <taxon>eudicotyledons</taxon>
        <taxon>Gunneridae</taxon>
        <taxon>Pentapetalae</taxon>
        <taxon>rosids</taxon>
        <taxon>fabids</taxon>
        <taxon>Rosales</taxon>
        <taxon>Rosaceae</taxon>
        <taxon>Amygdaloideae</taxon>
        <taxon>Maleae</taxon>
        <taxon>Malus</taxon>
    </lineage>
</organism>
<evidence type="ECO:0008006" key="4">
    <source>
        <dbReference type="Google" id="ProtNLM"/>
    </source>
</evidence>
<name>A0A498JML3_MALDO</name>
<comment type="caution">
    <text evidence="2">The sequence shown here is derived from an EMBL/GenBank/DDBJ whole genome shotgun (WGS) entry which is preliminary data.</text>
</comment>
<keyword evidence="1" id="KW-1133">Transmembrane helix</keyword>
<dbReference type="EMBL" id="RDQH01000333">
    <property type="protein sequence ID" value="RXH94551.1"/>
    <property type="molecule type" value="Genomic_DNA"/>
</dbReference>
<feature type="transmembrane region" description="Helical" evidence="1">
    <location>
        <begin position="47"/>
        <end position="75"/>
    </location>
</feature>
<proteinExistence type="predicted"/>
<evidence type="ECO:0000313" key="2">
    <source>
        <dbReference type="EMBL" id="RXH94551.1"/>
    </source>
</evidence>
<evidence type="ECO:0000256" key="1">
    <source>
        <dbReference type="SAM" id="Phobius"/>
    </source>
</evidence>
<dbReference type="AlphaFoldDB" id="A0A498JML3"/>
<accession>A0A498JML3</accession>
<keyword evidence="1" id="KW-0472">Membrane</keyword>
<gene>
    <name evidence="2" type="ORF">DVH24_024235</name>
</gene>
<keyword evidence="1" id="KW-0812">Transmembrane</keyword>
<keyword evidence="3" id="KW-1185">Reference proteome</keyword>
<sequence>MDSIKRCEIRVLDSSGLLSVSVIVSESYVHGVSVSLFGIFSRSVRFVLCFGVSFSLVDLVSWSVILLGRFSFLAVSTMASQFIVENFTSENLCHLSSLLLFFCLAVDLDQPLFVVLATVVAEVQVGFMDVTSNVGDDDGGGRVGGWWWW</sequence>